<accession>A0A3P5Z797</accession>
<dbReference type="Gramene" id="A03p72470.2_BraZ1">
    <property type="protein sequence ID" value="A03p72470.2_BraZ1.CDS"/>
    <property type="gene ID" value="A03g72470.2_BraZ1"/>
</dbReference>
<name>A0A3P5Z797_BRACM</name>
<evidence type="ECO:0000313" key="1">
    <source>
        <dbReference type="EMBL" id="CAG7885904.1"/>
    </source>
</evidence>
<sequence length="319" mass="34730">MTNVAIEVLDVKVEILVKLINANHVFMKEMFRGGATKLDVERMREKPRIHARKKTASVKGKAVTPLDEAKIISLVILNAFKLEILSMVKNALSKHVLEKEATTPPRVTTSKVPSGANITAGPVDANDEILKNVMANISHYSTPPDSADRVQLSDGRTRSYRPQGIASPGMWNENNGGATYSATSKTNARNKTEGIPSFDLGVTQDVRPPVAVQDAELGDTGDRQCEERVDDPQPCRKSKRLRLSSGLLEIPGGIGLLSERIKGVAQNNNVADSALTAALLMQTRALFGPNTCRCITPDVLGDEAHRAAVMLYEFHEKIQ</sequence>
<organism evidence="2">
    <name type="scientific">Brassica campestris</name>
    <name type="common">Field mustard</name>
    <dbReference type="NCBI Taxonomy" id="3711"/>
    <lineage>
        <taxon>Eukaryota</taxon>
        <taxon>Viridiplantae</taxon>
        <taxon>Streptophyta</taxon>
        <taxon>Embryophyta</taxon>
        <taxon>Tracheophyta</taxon>
        <taxon>Spermatophyta</taxon>
        <taxon>Magnoliopsida</taxon>
        <taxon>eudicotyledons</taxon>
        <taxon>Gunneridae</taxon>
        <taxon>Pentapetalae</taxon>
        <taxon>rosids</taxon>
        <taxon>malvids</taxon>
        <taxon>Brassicales</taxon>
        <taxon>Brassicaceae</taxon>
        <taxon>Brassiceae</taxon>
        <taxon>Brassica</taxon>
    </lineage>
</organism>
<gene>
    <name evidence="2" type="ORF">BRAA01T02618Z</name>
    <name evidence="1" type="ORF">BRAPAZ1V2_A03P72470.2</name>
</gene>
<dbReference type="EMBL" id="LS974619">
    <property type="protein sequence ID" value="CAG7885904.1"/>
    <property type="molecule type" value="Genomic_DNA"/>
</dbReference>
<reference evidence="2" key="1">
    <citation type="submission" date="2018-11" db="EMBL/GenBank/DDBJ databases">
        <authorList>
            <consortium name="Genoscope - CEA"/>
            <person name="William W."/>
        </authorList>
    </citation>
    <scope>NUCLEOTIDE SEQUENCE</scope>
</reference>
<dbReference type="Proteomes" id="UP000694005">
    <property type="component" value="Chromosome A03"/>
</dbReference>
<evidence type="ECO:0000313" key="2">
    <source>
        <dbReference type="EMBL" id="VDC76116.1"/>
    </source>
</evidence>
<protein>
    <submittedName>
        <fullName evidence="1">Uncharacterized protein</fullName>
    </submittedName>
</protein>
<dbReference type="EMBL" id="LR031571">
    <property type="protein sequence ID" value="VDC76116.1"/>
    <property type="molecule type" value="Genomic_DNA"/>
</dbReference>
<dbReference type="AlphaFoldDB" id="A0A3P5Z797"/>
<proteinExistence type="predicted"/>